<feature type="transmembrane region" description="Helical" evidence="2">
    <location>
        <begin position="94"/>
        <end position="115"/>
    </location>
</feature>
<sequence>MTESNPLLRLVAAACAIVAIALAAATVRSPLETGSDGSGSGATPGDGSGGQPPPPEQVSDGTVPPFLEALIYLVIGLLAIVFVWYLITHRRDAIKLIAIGLVVALIMVTLSVALLELSSLFGSEMTPEEGGEFGEESGDGDSPGSDGELTPITGGPLLALLALVTVIFLGGLFLSRGSDESAATAAERTADGTDSQATAETAAVVGTAAGNAADRIEDTADVENAVYRAWREMTRPLEVDRPESSTPREFARAATDAGMDRDHVGELTQLFEDVRYGDASTTPEREARAVAVLRRIEAEYAESTGRTLRDEPVDDSVDSVGRGENQ</sequence>
<feature type="transmembrane region" description="Helical" evidence="2">
    <location>
        <begin position="69"/>
        <end position="87"/>
    </location>
</feature>
<gene>
    <name evidence="4" type="ORF">GS429_11970</name>
</gene>
<keyword evidence="5" id="KW-1185">Reference proteome</keyword>
<feature type="region of interest" description="Disordered" evidence="1">
    <location>
        <begin position="125"/>
        <end position="149"/>
    </location>
</feature>
<feature type="compositionally biased region" description="Gly residues" evidence="1">
    <location>
        <begin position="36"/>
        <end position="50"/>
    </location>
</feature>
<proteinExistence type="predicted"/>
<feature type="region of interest" description="Disordered" evidence="1">
    <location>
        <begin position="301"/>
        <end position="326"/>
    </location>
</feature>
<evidence type="ECO:0000259" key="3">
    <source>
        <dbReference type="Pfam" id="PF13559"/>
    </source>
</evidence>
<evidence type="ECO:0000313" key="5">
    <source>
        <dbReference type="Proteomes" id="UP000434101"/>
    </source>
</evidence>
<evidence type="ECO:0000313" key="4">
    <source>
        <dbReference type="EMBL" id="MXV62770.1"/>
    </source>
</evidence>
<evidence type="ECO:0000256" key="2">
    <source>
        <dbReference type="SAM" id="Phobius"/>
    </source>
</evidence>
<keyword evidence="2" id="KW-0812">Transmembrane</keyword>
<keyword evidence="2" id="KW-1133">Transmembrane helix</keyword>
<feature type="region of interest" description="Disordered" evidence="1">
    <location>
        <begin position="30"/>
        <end position="60"/>
    </location>
</feature>
<dbReference type="RefSeq" id="WP_328821369.1">
    <property type="nucleotide sequence ID" value="NZ_WUYX01000037.1"/>
</dbReference>
<dbReference type="EMBL" id="WUYX01000037">
    <property type="protein sequence ID" value="MXV62770.1"/>
    <property type="molecule type" value="Genomic_DNA"/>
</dbReference>
<dbReference type="Pfam" id="PF13559">
    <property type="entry name" value="DUF4129"/>
    <property type="match status" value="1"/>
</dbReference>
<feature type="domain" description="Protein-glutamine gamma-glutamyltransferase-like C-terminal" evidence="3">
    <location>
        <begin position="227"/>
        <end position="294"/>
    </location>
</feature>
<feature type="transmembrane region" description="Helical" evidence="2">
    <location>
        <begin position="152"/>
        <end position="174"/>
    </location>
</feature>
<keyword evidence="2" id="KW-0472">Membrane</keyword>
<dbReference type="InterPro" id="IPR025403">
    <property type="entry name" value="TgpA-like_C"/>
</dbReference>
<protein>
    <submittedName>
        <fullName evidence="4">DUF4129 domain-containing protein</fullName>
    </submittedName>
</protein>
<dbReference type="AlphaFoldDB" id="A0A6B0VMG3"/>
<feature type="compositionally biased region" description="Acidic residues" evidence="1">
    <location>
        <begin position="126"/>
        <end position="139"/>
    </location>
</feature>
<reference evidence="4 5" key="1">
    <citation type="submission" date="2020-01" db="EMBL/GenBank/DDBJ databases">
        <title>Natronorubrum sp. JWXQ-INN 674 isolated from Inner Mongolia Autonomous Region of China.</title>
        <authorList>
            <person name="Xue Q."/>
        </authorList>
    </citation>
    <scope>NUCLEOTIDE SEQUENCE [LARGE SCALE GENOMIC DNA]</scope>
    <source>
        <strain evidence="4 5">JWXQ-INN-674</strain>
    </source>
</reference>
<accession>A0A6B0VMG3</accession>
<evidence type="ECO:0000256" key="1">
    <source>
        <dbReference type="SAM" id="MobiDB-lite"/>
    </source>
</evidence>
<organism evidence="4 5">
    <name type="scientific">Natronorubrum halalkaliphilum</name>
    <dbReference type="NCBI Taxonomy" id="2691917"/>
    <lineage>
        <taxon>Archaea</taxon>
        <taxon>Methanobacteriati</taxon>
        <taxon>Methanobacteriota</taxon>
        <taxon>Stenosarchaea group</taxon>
        <taxon>Halobacteria</taxon>
        <taxon>Halobacteriales</taxon>
        <taxon>Natrialbaceae</taxon>
        <taxon>Natronorubrum</taxon>
    </lineage>
</organism>
<comment type="caution">
    <text evidence="4">The sequence shown here is derived from an EMBL/GenBank/DDBJ whole genome shotgun (WGS) entry which is preliminary data.</text>
</comment>
<dbReference type="Proteomes" id="UP000434101">
    <property type="component" value="Unassembled WGS sequence"/>
</dbReference>
<name>A0A6B0VMG3_9EURY</name>